<comment type="catalytic activity">
    <reaction evidence="1">
        <text>chorismate = isochorismate</text>
        <dbReference type="Rhea" id="RHEA:18985"/>
        <dbReference type="ChEBI" id="CHEBI:29748"/>
        <dbReference type="ChEBI" id="CHEBI:29780"/>
        <dbReference type="EC" id="5.4.4.2"/>
    </reaction>
</comment>
<evidence type="ECO:0000256" key="5">
    <source>
        <dbReference type="ARBA" id="ARBA00041564"/>
    </source>
</evidence>
<evidence type="ECO:0000256" key="6">
    <source>
        <dbReference type="SAM" id="MobiDB-lite"/>
    </source>
</evidence>
<evidence type="ECO:0000313" key="10">
    <source>
        <dbReference type="Proteomes" id="UP000006078"/>
    </source>
</evidence>
<dbReference type="InterPro" id="IPR005801">
    <property type="entry name" value="ADC_synthase"/>
</dbReference>
<feature type="domain" description="Chorismate-utilising enzyme C-terminal" evidence="7">
    <location>
        <begin position="115"/>
        <end position="377"/>
    </location>
</feature>
<proteinExistence type="inferred from homology"/>
<dbReference type="Pfam" id="PF00425">
    <property type="entry name" value="Chorismate_bind"/>
    <property type="match status" value="1"/>
</dbReference>
<feature type="region of interest" description="Disordered" evidence="6">
    <location>
        <begin position="1"/>
        <end position="20"/>
    </location>
</feature>
<dbReference type="Proteomes" id="UP000006078">
    <property type="component" value="Unassembled WGS sequence"/>
</dbReference>
<dbReference type="InterPro" id="IPR004561">
    <property type="entry name" value="IsoChor_synthase"/>
</dbReference>
<dbReference type="PANTHER" id="PTHR42839:SF2">
    <property type="entry name" value="ISOCHORISMATE SYNTHASE ENTC"/>
    <property type="match status" value="1"/>
</dbReference>
<dbReference type="eggNOG" id="COG1169">
    <property type="taxonomic scope" value="Bacteria"/>
</dbReference>
<evidence type="ECO:0000256" key="3">
    <source>
        <dbReference type="ARBA" id="ARBA00012824"/>
    </source>
</evidence>
<comment type="caution">
    <text evidence="8">The sequence shown here is derived from an EMBL/GenBank/DDBJ whole genome shotgun (WGS) entry which is preliminary data.</text>
</comment>
<protein>
    <recommendedName>
        <fullName evidence="3">isochorismate synthase</fullName>
        <ecNumber evidence="3">5.4.4.2</ecNumber>
    </recommendedName>
    <alternativeName>
        <fullName evidence="5">Isochorismate mutase</fullName>
    </alternativeName>
</protein>
<dbReference type="Proteomes" id="UP000011016">
    <property type="component" value="Unassembled WGS sequence"/>
</dbReference>
<dbReference type="NCBIfam" id="TIGR00543">
    <property type="entry name" value="isochor_syn"/>
    <property type="match status" value="1"/>
</dbReference>
<dbReference type="PATRIC" id="fig|883169.3.peg.799"/>
<gene>
    <name evidence="8" type="primary">menF</name>
    <name evidence="8" type="ORF">BN46_0682</name>
    <name evidence="9" type="ORF">HMPREF9719_00831</name>
</gene>
<reference evidence="9 10" key="2">
    <citation type="submission" date="2012-08" db="EMBL/GenBank/DDBJ databases">
        <title>The Genome Sequence of Turicella otitidis ATCC 51513.</title>
        <authorList>
            <consortium name="The Broad Institute Genome Sequencing Platform"/>
            <person name="Earl A."/>
            <person name="Ward D."/>
            <person name="Feldgarden M."/>
            <person name="Gevers D."/>
            <person name="Huys G."/>
            <person name="Walker B."/>
            <person name="Young S.K."/>
            <person name="Zeng Q."/>
            <person name="Gargeya S."/>
            <person name="Fitzgerald M."/>
            <person name="Haas B."/>
            <person name="Abouelleil A."/>
            <person name="Alvarado L."/>
            <person name="Arachchi H.M."/>
            <person name="Berlin A.M."/>
            <person name="Chapman S.B."/>
            <person name="Goldberg J."/>
            <person name="Griggs A."/>
            <person name="Gujja S."/>
            <person name="Hansen M."/>
            <person name="Howarth C."/>
            <person name="Imamovic A."/>
            <person name="Larimer J."/>
            <person name="McCowen C."/>
            <person name="Montmayeur A."/>
            <person name="Murphy C."/>
            <person name="Neiman D."/>
            <person name="Pearson M."/>
            <person name="Priest M."/>
            <person name="Roberts A."/>
            <person name="Saif S."/>
            <person name="Shea T."/>
            <person name="Sisk P."/>
            <person name="Sykes S."/>
            <person name="Wortman J."/>
            <person name="Nusbaum C."/>
            <person name="Birren B."/>
        </authorList>
    </citation>
    <scope>NUCLEOTIDE SEQUENCE [LARGE SCALE GENOMIC DNA]</scope>
    <source>
        <strain evidence="9 10">ATCC 51513</strain>
    </source>
</reference>
<evidence type="ECO:0000256" key="4">
    <source>
        <dbReference type="ARBA" id="ARBA00023235"/>
    </source>
</evidence>
<dbReference type="AlphaFoldDB" id="I7IX17"/>
<dbReference type="EC" id="5.4.4.2" evidence="3"/>
<accession>I7IX17</accession>
<dbReference type="Gene3D" id="3.60.120.10">
    <property type="entry name" value="Anthranilate synthase"/>
    <property type="match status" value="1"/>
</dbReference>
<dbReference type="InterPro" id="IPR015890">
    <property type="entry name" value="Chorismate_C"/>
</dbReference>
<dbReference type="STRING" id="29321.AAV33_08120"/>
<keyword evidence="4 8" id="KW-0413">Isomerase</keyword>
<evidence type="ECO:0000313" key="8">
    <source>
        <dbReference type="EMBL" id="CCI83418.1"/>
    </source>
</evidence>
<evidence type="ECO:0000313" key="11">
    <source>
        <dbReference type="Proteomes" id="UP000011016"/>
    </source>
</evidence>
<evidence type="ECO:0000313" key="9">
    <source>
        <dbReference type="EMBL" id="EJZ82216.1"/>
    </source>
</evidence>
<dbReference type="EMBL" id="CAJZ01000101">
    <property type="protein sequence ID" value="CCI83418.1"/>
    <property type="molecule type" value="Genomic_DNA"/>
</dbReference>
<dbReference type="EMBL" id="AHAE01000037">
    <property type="protein sequence ID" value="EJZ82216.1"/>
    <property type="molecule type" value="Genomic_DNA"/>
</dbReference>
<evidence type="ECO:0000256" key="1">
    <source>
        <dbReference type="ARBA" id="ARBA00000799"/>
    </source>
</evidence>
<name>I7IX17_9CORY</name>
<comment type="similarity">
    <text evidence="2">Belongs to the isochorismate synthase family.</text>
</comment>
<organism evidence="8 11">
    <name type="scientific">Corynebacterium otitidis ATCC 51513</name>
    <dbReference type="NCBI Taxonomy" id="883169"/>
    <lineage>
        <taxon>Bacteria</taxon>
        <taxon>Bacillati</taxon>
        <taxon>Actinomycetota</taxon>
        <taxon>Actinomycetes</taxon>
        <taxon>Mycobacteriales</taxon>
        <taxon>Corynebacteriaceae</taxon>
        <taxon>Corynebacterium</taxon>
    </lineage>
</organism>
<reference evidence="8 11" key="1">
    <citation type="journal article" date="2012" name="J. Bacteriol.">
        <title>Draft Genome Sequence of Turicella otitidis ATCC 51513, Isolated from Middle Ear Fluid from a Child with Otitis Media.</title>
        <authorList>
            <person name="Brinkrolf K."/>
            <person name="Schneider J."/>
            <person name="Knecht M."/>
            <person name="Ruckert C."/>
            <person name="Tauch A."/>
        </authorList>
    </citation>
    <scope>NUCLEOTIDE SEQUENCE [LARGE SCALE GENOMIC DNA]</scope>
    <source>
        <strain evidence="8 11">ATCC 51513</strain>
    </source>
</reference>
<dbReference type="OrthoDB" id="9806579at2"/>
<dbReference type="PANTHER" id="PTHR42839">
    <property type="entry name" value="ISOCHORISMATE SYNTHASE ENTC"/>
    <property type="match status" value="1"/>
</dbReference>
<keyword evidence="10" id="KW-1185">Reference proteome</keyword>
<evidence type="ECO:0000259" key="7">
    <source>
        <dbReference type="Pfam" id="PF00425"/>
    </source>
</evidence>
<sequence length="393" mass="41138">MPTPRPSTAPDFLLSRSTGSVRTQGALKTFSSIGEAGRWLASNAPGRHSRPPAAGEPHEEPMIVGAIPFEIDKPAALTAPRSVIRSPGPLEPPAYYRAGASSPIEATITGLDPSKKRHLARVEAARRTIERTALDKVVLARAVTIAFARRVDPRALAARLIDASPTRDGFLADLSPAGGAYFGHTLVGSSPEVLIKKRGRTVTAFPLAGSAPRAADPADDRLAAGRLAASAKDLGEHRFVVEHLTSRLGPLCETLDVPDSPILTSTNELWHLATPIRGTLADEAYTALELVAAVHPTPAVCGTPTDAAMTVISGAETDRGFYGGAVGWADARGDGEFMVAIRCAEIDALGARARAWGGGGIVADSDPETELAETTTKLSTVLRCLGIDTDDVD</sequence>
<dbReference type="HOGENOM" id="CLU_006493_8_6_11"/>
<dbReference type="SUPFAM" id="SSF56322">
    <property type="entry name" value="ADC synthase"/>
    <property type="match status" value="1"/>
</dbReference>
<evidence type="ECO:0000256" key="2">
    <source>
        <dbReference type="ARBA" id="ARBA00005297"/>
    </source>
</evidence>
<dbReference type="RefSeq" id="WP_004600721.1">
    <property type="nucleotide sequence ID" value="NZ_HF541866.1"/>
</dbReference>
<dbReference type="GO" id="GO:0008909">
    <property type="term" value="F:isochorismate synthase activity"/>
    <property type="evidence" value="ECO:0007669"/>
    <property type="project" value="UniProtKB-EC"/>
</dbReference>